<organism evidence="2 3">
    <name type="scientific">Mycena sanguinolenta</name>
    <dbReference type="NCBI Taxonomy" id="230812"/>
    <lineage>
        <taxon>Eukaryota</taxon>
        <taxon>Fungi</taxon>
        <taxon>Dikarya</taxon>
        <taxon>Basidiomycota</taxon>
        <taxon>Agaricomycotina</taxon>
        <taxon>Agaricomycetes</taxon>
        <taxon>Agaricomycetidae</taxon>
        <taxon>Agaricales</taxon>
        <taxon>Marasmiineae</taxon>
        <taxon>Mycenaceae</taxon>
        <taxon>Mycena</taxon>
    </lineage>
</organism>
<proteinExistence type="predicted"/>
<dbReference type="OrthoDB" id="3045559at2759"/>
<gene>
    <name evidence="2" type="ORF">MSAN_01697100</name>
</gene>
<comment type="caution">
    <text evidence="2">The sequence shown here is derived from an EMBL/GenBank/DDBJ whole genome shotgun (WGS) entry which is preliminary data.</text>
</comment>
<feature type="region of interest" description="Disordered" evidence="1">
    <location>
        <begin position="1"/>
        <end position="92"/>
    </location>
</feature>
<name>A0A8H6XY25_9AGAR</name>
<accession>A0A8H6XY25</accession>
<evidence type="ECO:0000313" key="2">
    <source>
        <dbReference type="EMBL" id="KAF7349703.1"/>
    </source>
</evidence>
<feature type="compositionally biased region" description="Pro residues" evidence="1">
    <location>
        <begin position="80"/>
        <end position="90"/>
    </location>
</feature>
<reference evidence="2" key="1">
    <citation type="submission" date="2020-05" db="EMBL/GenBank/DDBJ databases">
        <title>Mycena genomes resolve the evolution of fungal bioluminescence.</title>
        <authorList>
            <person name="Tsai I.J."/>
        </authorList>
    </citation>
    <scope>NUCLEOTIDE SEQUENCE</scope>
    <source>
        <strain evidence="2">160909Yilan</strain>
    </source>
</reference>
<protein>
    <submittedName>
        <fullName evidence="2">Uncharacterized protein</fullName>
    </submittedName>
</protein>
<dbReference type="EMBL" id="JACAZH010000015">
    <property type="protein sequence ID" value="KAF7349703.1"/>
    <property type="molecule type" value="Genomic_DNA"/>
</dbReference>
<keyword evidence="3" id="KW-1185">Reference proteome</keyword>
<evidence type="ECO:0000256" key="1">
    <source>
        <dbReference type="SAM" id="MobiDB-lite"/>
    </source>
</evidence>
<dbReference type="Proteomes" id="UP000623467">
    <property type="component" value="Unassembled WGS sequence"/>
</dbReference>
<dbReference type="AlphaFoldDB" id="A0A8H6XY25"/>
<sequence>MDVDDGAHPVTPPQHDDAHPVRRRSEDRRSPSQQLRDDNANEGGDAANAVNAGNTQPPPQRHSDEHWHPNFGSDAHGSPSAPPLAPPPRRPMTETLYIALPPKDQSMNPHRKLRDYDPISTGPEGLEARISFQMNLSPFDAVVLDVEHELRNVDPKFLTQMDRNPDQWTLISFFLRGSLFFELWKPNHLIEEVTKALVNAQLAEADDIEILPLPLLNEEKDPYGTSMMAM</sequence>
<evidence type="ECO:0000313" key="3">
    <source>
        <dbReference type="Proteomes" id="UP000623467"/>
    </source>
</evidence>
<feature type="compositionally biased region" description="Low complexity" evidence="1">
    <location>
        <begin position="41"/>
        <end position="54"/>
    </location>
</feature>
<feature type="compositionally biased region" description="Basic and acidic residues" evidence="1">
    <location>
        <begin position="14"/>
        <end position="39"/>
    </location>
</feature>